<proteinExistence type="predicted"/>
<dbReference type="RefSeq" id="WP_305990100.1">
    <property type="nucleotide sequence ID" value="NZ_JAVAMP010000001.1"/>
</dbReference>
<organism evidence="2 3">
    <name type="scientific">Chengkuizengella axinellae</name>
    <dbReference type="NCBI Taxonomy" id="3064388"/>
    <lineage>
        <taxon>Bacteria</taxon>
        <taxon>Bacillati</taxon>
        <taxon>Bacillota</taxon>
        <taxon>Bacilli</taxon>
        <taxon>Bacillales</taxon>
        <taxon>Paenibacillaceae</taxon>
        <taxon>Chengkuizengella</taxon>
    </lineage>
</organism>
<comment type="caution">
    <text evidence="2">The sequence shown here is derived from an EMBL/GenBank/DDBJ whole genome shotgun (WGS) entry which is preliminary data.</text>
</comment>
<evidence type="ECO:0000313" key="3">
    <source>
        <dbReference type="Proteomes" id="UP001231941"/>
    </source>
</evidence>
<feature type="domain" description="Endospore appendages core" evidence="1">
    <location>
        <begin position="60"/>
        <end position="138"/>
    </location>
</feature>
<dbReference type="EMBL" id="JAVAMP010000001">
    <property type="protein sequence ID" value="MDP5272795.1"/>
    <property type="molecule type" value="Genomic_DNA"/>
</dbReference>
<protein>
    <recommendedName>
        <fullName evidence="1">Endospore appendages core domain-containing protein</fullName>
    </recommendedName>
</protein>
<evidence type="ECO:0000259" key="1">
    <source>
        <dbReference type="Pfam" id="PF13157"/>
    </source>
</evidence>
<reference evidence="2 3" key="1">
    <citation type="submission" date="2023-08" db="EMBL/GenBank/DDBJ databases">
        <authorList>
            <person name="Park J.-S."/>
        </authorList>
    </citation>
    <scope>NUCLEOTIDE SEQUENCE [LARGE SCALE GENOMIC DNA]</scope>
    <source>
        <strain evidence="2 3">2205SS18-9</strain>
    </source>
</reference>
<evidence type="ECO:0000313" key="2">
    <source>
        <dbReference type="EMBL" id="MDP5272795.1"/>
    </source>
</evidence>
<accession>A0ABT9ITY2</accession>
<keyword evidence="3" id="KW-1185">Reference proteome</keyword>
<dbReference type="InterPro" id="IPR025055">
    <property type="entry name" value="Ena_core"/>
</dbReference>
<sequence length="140" mass="15198">MDSYTAKSDTCCPISCAGLELFAKERILIKRCLPIRGLCNDPDIPNPPIITLFDSNLSPDSTQLPSGVITVVNTTENSSCSMVLFVTDVLGAVSTEVENNSSFTVTVNRLSIVFIVCVGPDQTEFCTGTYEMDLSYDINK</sequence>
<dbReference type="Proteomes" id="UP001231941">
    <property type="component" value="Unassembled WGS sequence"/>
</dbReference>
<gene>
    <name evidence="2" type="ORF">Q5Y73_01610</name>
</gene>
<name>A0ABT9ITY2_9BACL</name>
<dbReference type="Pfam" id="PF13157">
    <property type="entry name" value="Enas"/>
    <property type="match status" value="1"/>
</dbReference>